<dbReference type="Gene3D" id="3.40.50.2000">
    <property type="entry name" value="Glycogen Phosphorylase B"/>
    <property type="match status" value="2"/>
</dbReference>
<dbReference type="InterPro" id="IPR001296">
    <property type="entry name" value="Glyco_trans_1"/>
</dbReference>
<reference evidence="3 4" key="1">
    <citation type="submission" date="2020-12" db="EMBL/GenBank/DDBJ databases">
        <title>FDA dAtabase for Regulatory Grade micrObial Sequences (FDA-ARGOS): Supporting development and validation of Infectious Disease Dx tests.</title>
        <authorList>
            <person name="Sproer C."/>
            <person name="Gronow S."/>
            <person name="Severitt S."/>
            <person name="Schroder I."/>
            <person name="Tallon L."/>
            <person name="Sadzewicz L."/>
            <person name="Zhao X."/>
            <person name="Boylan J."/>
            <person name="Ott S."/>
            <person name="Bowen H."/>
            <person name="Vavikolanu K."/>
            <person name="Mehta A."/>
            <person name="Aluvathingal J."/>
            <person name="Nadendla S."/>
            <person name="Lowell S."/>
            <person name="Myers T."/>
            <person name="Yan Y."/>
            <person name="Sichtig H."/>
        </authorList>
    </citation>
    <scope>NUCLEOTIDE SEQUENCE [LARGE SCALE GENOMIC DNA]</scope>
    <source>
        <strain evidence="3 4">FDAARGOS_990</strain>
    </source>
</reference>
<keyword evidence="1 3" id="KW-0808">Transferase</keyword>
<dbReference type="SUPFAM" id="SSF53756">
    <property type="entry name" value="UDP-Glycosyltransferase/glycogen phosphorylase"/>
    <property type="match status" value="1"/>
</dbReference>
<feature type="domain" description="Glycosyl transferase family 1" evidence="2">
    <location>
        <begin position="219"/>
        <end position="380"/>
    </location>
</feature>
<sequence>MAQTQFDRIVLMANDVDRLGGVGRFISTMADGFHARGYATELVGVSPPPEGHGQVVERSADITVRTLMPEPPPPDWTIRSDADKKDRERMRRYRKRFDLRKIAVDKLRTLLPEWGPRTLIICTQVYGMEHMLEARYDAADPRQPRVIGQYHGSYDGATRTGRDASRVLQAYADVDRTVFLTAEDAERFRLAGLNNTGWIPNPVTLAGAETGAVAETGPARRNTIVALGRYDEVKSLHYLLAAWAEIAPALPDWSVELYGEGELRESLQALIDDRAIPRAALMGKTDAVAEVLASAKIHVISSQHEGLPISIVEAGLSGVPTVSFDCSPGVEMLIDSGRTGYIVAQNNVTALAERLQTLAADPAALAQMSDEVRADMAQYAPERILDRWEDLFREMAR</sequence>
<dbReference type="RefSeq" id="WP_198499493.1">
    <property type="nucleotide sequence ID" value="NZ_CP065989.1"/>
</dbReference>
<evidence type="ECO:0000313" key="4">
    <source>
        <dbReference type="Proteomes" id="UP000595374"/>
    </source>
</evidence>
<dbReference type="PANTHER" id="PTHR12526:SF630">
    <property type="entry name" value="GLYCOSYLTRANSFERASE"/>
    <property type="match status" value="1"/>
</dbReference>
<dbReference type="EMBL" id="CP065989">
    <property type="protein sequence ID" value="QQB14425.1"/>
    <property type="molecule type" value="Genomic_DNA"/>
</dbReference>
<dbReference type="PANTHER" id="PTHR12526">
    <property type="entry name" value="GLYCOSYLTRANSFERASE"/>
    <property type="match status" value="1"/>
</dbReference>
<name>A0A7T3ZZE9_9MICO</name>
<gene>
    <name evidence="3" type="ORF">I6H47_17115</name>
</gene>
<evidence type="ECO:0000256" key="1">
    <source>
        <dbReference type="ARBA" id="ARBA00022679"/>
    </source>
</evidence>
<protein>
    <submittedName>
        <fullName evidence="3">Glycosyltransferase</fullName>
    </submittedName>
</protein>
<evidence type="ECO:0000259" key="2">
    <source>
        <dbReference type="Pfam" id="PF00534"/>
    </source>
</evidence>
<dbReference type="Pfam" id="PF00534">
    <property type="entry name" value="Glycos_transf_1"/>
    <property type="match status" value="1"/>
</dbReference>
<dbReference type="AlphaFoldDB" id="A0A7T3ZZE9"/>
<dbReference type="Proteomes" id="UP000595374">
    <property type="component" value="Chromosome"/>
</dbReference>
<accession>A0A7T3ZZE9</accession>
<dbReference type="GO" id="GO:0016740">
    <property type="term" value="F:transferase activity"/>
    <property type="evidence" value="ECO:0007669"/>
    <property type="project" value="UniProtKB-KW"/>
</dbReference>
<evidence type="ECO:0000313" key="3">
    <source>
        <dbReference type="EMBL" id="QQB14425.1"/>
    </source>
</evidence>
<organism evidence="3 4">
    <name type="scientific">Brevibacterium casei</name>
    <dbReference type="NCBI Taxonomy" id="33889"/>
    <lineage>
        <taxon>Bacteria</taxon>
        <taxon>Bacillati</taxon>
        <taxon>Actinomycetota</taxon>
        <taxon>Actinomycetes</taxon>
        <taxon>Micrococcales</taxon>
        <taxon>Brevibacteriaceae</taxon>
        <taxon>Brevibacterium</taxon>
    </lineage>
</organism>
<proteinExistence type="predicted"/>